<comment type="similarity">
    <text evidence="2 7">Belongs to the thiamine pyrophosphokinase family.</text>
</comment>
<reference evidence="9" key="1">
    <citation type="journal article" date="2021" name="IMA Fungus">
        <title>Genomic characterization of three marine fungi, including Emericellopsis atlantica sp. nov. with signatures of a generalist lifestyle and marine biomass degradation.</title>
        <authorList>
            <person name="Hagestad O.C."/>
            <person name="Hou L."/>
            <person name="Andersen J.H."/>
            <person name="Hansen E.H."/>
            <person name="Altermark B."/>
            <person name="Li C."/>
            <person name="Kuhnert E."/>
            <person name="Cox R.J."/>
            <person name="Crous P.W."/>
            <person name="Spatafora J.W."/>
            <person name="Lail K."/>
            <person name="Amirebrahimi M."/>
            <person name="Lipzen A."/>
            <person name="Pangilinan J."/>
            <person name="Andreopoulos W."/>
            <person name="Hayes R.D."/>
            <person name="Ng V."/>
            <person name="Grigoriev I.V."/>
            <person name="Jackson S.A."/>
            <person name="Sutton T.D.S."/>
            <person name="Dobson A.D.W."/>
            <person name="Rama T."/>
        </authorList>
    </citation>
    <scope>NUCLEOTIDE SEQUENCE</scope>
    <source>
        <strain evidence="9">TRa018bII</strain>
    </source>
</reference>
<gene>
    <name evidence="9" type="ORF">BJ875DRAFT_121792</name>
</gene>
<dbReference type="AlphaFoldDB" id="A0A9P7YQI2"/>
<sequence length="267" mass="30244">MADDDVMVWHPADVLSDRPNLHEKSALIILNQPLELRESFYRRVWDNSTLRVAADGGANRIHELVTSSSQKLELDLVVGDLDSLLPEVRDYWTEEHVKIEHDPDQFSTDFTKAVKHIWTAERKDPINIVALGGLGGRVDQGISVLHHLYMFQKSYDSGKMYLLSSECVTFVLKSGKHKIKAQASFQGVRLNKHVGVIPLKEPSRITTKGLEWDVADWETEFGGQVSTSNHVVEEWVTIETTKDVIFTIDFEISPEDLARPSQDNVKP</sequence>
<dbReference type="PIRSF" id="PIRSF031057">
    <property type="entry name" value="Thiamin_pyrophosphokinase"/>
    <property type="match status" value="1"/>
</dbReference>
<keyword evidence="10" id="KW-1185">Reference proteome</keyword>
<evidence type="ECO:0000313" key="10">
    <source>
        <dbReference type="Proteomes" id="UP000824998"/>
    </source>
</evidence>
<dbReference type="Pfam" id="PF04263">
    <property type="entry name" value="TPK_catalytic"/>
    <property type="match status" value="1"/>
</dbReference>
<dbReference type="EC" id="2.7.6.2" evidence="7"/>
<dbReference type="Gene3D" id="3.40.50.10240">
    <property type="entry name" value="Thiamin pyrophosphokinase, catalytic domain"/>
    <property type="match status" value="1"/>
</dbReference>
<dbReference type="Pfam" id="PF04265">
    <property type="entry name" value="TPK_B1_binding"/>
    <property type="match status" value="1"/>
</dbReference>
<dbReference type="InterPro" id="IPR016966">
    <property type="entry name" value="Thiamin_pyrophosphokinase_euk"/>
</dbReference>
<dbReference type="InterPro" id="IPR007373">
    <property type="entry name" value="Thiamin_PyroPKinase_B1-bd"/>
</dbReference>
<dbReference type="NCBIfam" id="TIGR01378">
    <property type="entry name" value="thi_PPkinase"/>
    <property type="match status" value="1"/>
</dbReference>
<evidence type="ECO:0000256" key="5">
    <source>
        <dbReference type="ARBA" id="ARBA00022777"/>
    </source>
</evidence>
<dbReference type="Proteomes" id="UP000824998">
    <property type="component" value="Unassembled WGS sequence"/>
</dbReference>
<dbReference type="GO" id="GO:0006772">
    <property type="term" value="P:thiamine metabolic process"/>
    <property type="evidence" value="ECO:0007669"/>
    <property type="project" value="InterPro"/>
</dbReference>
<dbReference type="InterPro" id="IPR007371">
    <property type="entry name" value="TPK_catalytic"/>
</dbReference>
<organism evidence="9 10">
    <name type="scientific">Amylocarpus encephaloides</name>
    <dbReference type="NCBI Taxonomy" id="45428"/>
    <lineage>
        <taxon>Eukaryota</taxon>
        <taxon>Fungi</taxon>
        <taxon>Dikarya</taxon>
        <taxon>Ascomycota</taxon>
        <taxon>Pezizomycotina</taxon>
        <taxon>Leotiomycetes</taxon>
        <taxon>Helotiales</taxon>
        <taxon>Helotiales incertae sedis</taxon>
        <taxon>Amylocarpus</taxon>
    </lineage>
</organism>
<evidence type="ECO:0000256" key="4">
    <source>
        <dbReference type="ARBA" id="ARBA00022741"/>
    </source>
</evidence>
<evidence type="ECO:0000256" key="1">
    <source>
        <dbReference type="ARBA" id="ARBA00005078"/>
    </source>
</evidence>
<dbReference type="GO" id="GO:0030975">
    <property type="term" value="F:thiamine binding"/>
    <property type="evidence" value="ECO:0007669"/>
    <property type="project" value="UniProtKB-UniRule"/>
</dbReference>
<comment type="catalytic activity">
    <reaction evidence="7">
        <text>thiamine + ATP = thiamine diphosphate + AMP + H(+)</text>
        <dbReference type="Rhea" id="RHEA:11576"/>
        <dbReference type="ChEBI" id="CHEBI:15378"/>
        <dbReference type="ChEBI" id="CHEBI:18385"/>
        <dbReference type="ChEBI" id="CHEBI:30616"/>
        <dbReference type="ChEBI" id="CHEBI:58937"/>
        <dbReference type="ChEBI" id="CHEBI:456215"/>
    </reaction>
</comment>
<dbReference type="SUPFAM" id="SSF63862">
    <property type="entry name" value="Thiamin pyrophosphokinase, substrate-binding domain"/>
    <property type="match status" value="1"/>
</dbReference>
<dbReference type="OrthoDB" id="25149at2759"/>
<dbReference type="GO" id="GO:0016301">
    <property type="term" value="F:kinase activity"/>
    <property type="evidence" value="ECO:0007669"/>
    <property type="project" value="UniProtKB-UniRule"/>
</dbReference>
<evidence type="ECO:0000313" key="9">
    <source>
        <dbReference type="EMBL" id="KAG9237806.1"/>
    </source>
</evidence>
<dbReference type="InterPro" id="IPR006282">
    <property type="entry name" value="Thi_PPkinase"/>
</dbReference>
<dbReference type="InterPro" id="IPR036759">
    <property type="entry name" value="TPK_catalytic_sf"/>
</dbReference>
<name>A0A9P7YQI2_9HELO</name>
<evidence type="ECO:0000256" key="3">
    <source>
        <dbReference type="ARBA" id="ARBA00022679"/>
    </source>
</evidence>
<feature type="domain" description="Thiamin pyrophosphokinase thiamin-binding" evidence="8">
    <location>
        <begin position="175"/>
        <end position="244"/>
    </location>
</feature>
<dbReference type="GO" id="GO:0004788">
    <property type="term" value="F:thiamine diphosphokinase activity"/>
    <property type="evidence" value="ECO:0007669"/>
    <property type="project" value="UniProtKB-UniRule"/>
</dbReference>
<evidence type="ECO:0000256" key="7">
    <source>
        <dbReference type="PIRNR" id="PIRNR031057"/>
    </source>
</evidence>
<dbReference type="InterPro" id="IPR036371">
    <property type="entry name" value="TPK_B1-bd_sf"/>
</dbReference>
<dbReference type="GO" id="GO:0005524">
    <property type="term" value="F:ATP binding"/>
    <property type="evidence" value="ECO:0007669"/>
    <property type="project" value="UniProtKB-UniRule"/>
</dbReference>
<protein>
    <recommendedName>
        <fullName evidence="7">Thiamine pyrophosphokinase</fullName>
        <ecNumber evidence="7">2.7.6.2</ecNumber>
    </recommendedName>
</protein>
<keyword evidence="5 7" id="KW-0418">Kinase</keyword>
<dbReference type="GO" id="GO:0009229">
    <property type="term" value="P:thiamine diphosphate biosynthetic process"/>
    <property type="evidence" value="ECO:0007669"/>
    <property type="project" value="UniProtKB-UniRule"/>
</dbReference>
<proteinExistence type="inferred from homology"/>
<dbReference type="PANTHER" id="PTHR13622">
    <property type="entry name" value="THIAMIN PYROPHOSPHOKINASE"/>
    <property type="match status" value="1"/>
</dbReference>
<evidence type="ECO:0000259" key="8">
    <source>
        <dbReference type="SMART" id="SM00983"/>
    </source>
</evidence>
<comment type="caution">
    <text evidence="9">The sequence shown here is derived from an EMBL/GenBank/DDBJ whole genome shotgun (WGS) entry which is preliminary data.</text>
</comment>
<evidence type="ECO:0000256" key="6">
    <source>
        <dbReference type="ARBA" id="ARBA00022840"/>
    </source>
</evidence>
<dbReference type="SMART" id="SM00983">
    <property type="entry name" value="TPK_B1_binding"/>
    <property type="match status" value="1"/>
</dbReference>
<accession>A0A9P7YQI2</accession>
<keyword evidence="4 7" id="KW-0547">Nucleotide-binding</keyword>
<keyword evidence="6 7" id="KW-0067">ATP-binding</keyword>
<comment type="pathway">
    <text evidence="1 7">Cofactor biosynthesis; thiamine diphosphate biosynthesis; thiamine diphosphate from thiamine: step 1/1.</text>
</comment>
<dbReference type="CDD" id="cd07995">
    <property type="entry name" value="TPK"/>
    <property type="match status" value="1"/>
</dbReference>
<dbReference type="PANTHER" id="PTHR13622:SF8">
    <property type="entry name" value="THIAMIN PYROPHOSPHOKINASE 1"/>
    <property type="match status" value="1"/>
</dbReference>
<keyword evidence="3 7" id="KW-0808">Transferase</keyword>
<dbReference type="EMBL" id="MU251380">
    <property type="protein sequence ID" value="KAG9237806.1"/>
    <property type="molecule type" value="Genomic_DNA"/>
</dbReference>
<evidence type="ECO:0000256" key="2">
    <source>
        <dbReference type="ARBA" id="ARBA00006785"/>
    </source>
</evidence>
<dbReference type="SUPFAM" id="SSF63999">
    <property type="entry name" value="Thiamin pyrophosphokinase, catalytic domain"/>
    <property type="match status" value="1"/>
</dbReference>